<proteinExistence type="predicted"/>
<dbReference type="AlphaFoldDB" id="A0AB34Z3R5"/>
<sequence length="27" mass="3157">MDLRIGNNFELVFNKDFSLVDGINEQK</sequence>
<comment type="caution">
    <text evidence="1">The sequence shown here is derived from an EMBL/GenBank/DDBJ whole genome shotgun (WGS) entry which is preliminary data.</text>
</comment>
<evidence type="ECO:0000313" key="1">
    <source>
        <dbReference type="EMBL" id="MBB5141828.1"/>
    </source>
</evidence>
<organism evidence="1 2">
    <name type="scientific">Borreliella afzelii</name>
    <name type="common">Borrelia afzelii</name>
    <dbReference type="NCBI Taxonomy" id="29518"/>
    <lineage>
        <taxon>Bacteria</taxon>
        <taxon>Pseudomonadati</taxon>
        <taxon>Spirochaetota</taxon>
        <taxon>Spirochaetia</taxon>
        <taxon>Spirochaetales</taxon>
        <taxon>Borreliaceae</taxon>
        <taxon>Borreliella</taxon>
    </lineage>
</organism>
<reference evidence="1 2" key="1">
    <citation type="submission" date="2020-08" db="EMBL/GenBank/DDBJ databases">
        <title>Genomic Encyclopedia of Type Strains, Phase IV (KMG-IV): sequencing the most valuable type-strain genomes for metagenomic binning, comparative biology and taxonomic classification.</title>
        <authorList>
            <person name="Goeker M."/>
        </authorList>
    </citation>
    <scope>NUCLEOTIDE SEQUENCE [LARGE SCALE GENOMIC DNA]</scope>
    <source>
        <strain evidence="1 2">DSM 10508</strain>
    </source>
</reference>
<accession>A0AB34Z3R5</accession>
<feature type="non-terminal residue" evidence="1">
    <location>
        <position position="27"/>
    </location>
</feature>
<gene>
    <name evidence="1" type="ORF">HNP63_001249</name>
</gene>
<dbReference type="Proteomes" id="UP000529652">
    <property type="component" value="Unassembled WGS sequence"/>
</dbReference>
<protein>
    <submittedName>
        <fullName evidence="1">Uncharacterized protein</fullName>
    </submittedName>
</protein>
<evidence type="ECO:0000313" key="2">
    <source>
        <dbReference type="Proteomes" id="UP000529652"/>
    </source>
</evidence>
<dbReference type="EMBL" id="JACHGM010000015">
    <property type="protein sequence ID" value="MBB5141828.1"/>
    <property type="molecule type" value="Genomic_DNA"/>
</dbReference>
<name>A0AB34Z3R5_BORAF</name>